<evidence type="ECO:0000259" key="17">
    <source>
        <dbReference type="Pfam" id="PF00224"/>
    </source>
</evidence>
<evidence type="ECO:0000256" key="9">
    <source>
        <dbReference type="ARBA" id="ARBA00022741"/>
    </source>
</evidence>
<evidence type="ECO:0000256" key="7">
    <source>
        <dbReference type="ARBA" id="ARBA00022679"/>
    </source>
</evidence>
<keyword evidence="8" id="KW-0479">Metal-binding</keyword>
<dbReference type="PANTHER" id="PTHR11817">
    <property type="entry name" value="PYRUVATE KINASE"/>
    <property type="match status" value="1"/>
</dbReference>
<dbReference type="PATRIC" id="fig|1393034.3.peg.464"/>
<evidence type="ECO:0000256" key="11">
    <source>
        <dbReference type="ARBA" id="ARBA00022840"/>
    </source>
</evidence>
<evidence type="ECO:0000256" key="6">
    <source>
        <dbReference type="ARBA" id="ARBA00012142"/>
    </source>
</evidence>
<dbReference type="GO" id="GO:0000287">
    <property type="term" value="F:magnesium ion binding"/>
    <property type="evidence" value="ECO:0007669"/>
    <property type="project" value="UniProtKB-UniRule"/>
</dbReference>
<evidence type="ECO:0000256" key="16">
    <source>
        <dbReference type="RuleBase" id="RU000504"/>
    </source>
</evidence>
<dbReference type="Gene3D" id="3.40.1380.20">
    <property type="entry name" value="Pyruvate kinase, C-terminal domain"/>
    <property type="match status" value="1"/>
</dbReference>
<evidence type="ECO:0000313" key="19">
    <source>
        <dbReference type="EMBL" id="KXB35119.1"/>
    </source>
</evidence>
<dbReference type="GO" id="GO:0006950">
    <property type="term" value="P:response to stress"/>
    <property type="evidence" value="ECO:0007669"/>
    <property type="project" value="UniProtKB-ARBA"/>
</dbReference>
<dbReference type="EMBL" id="LSCR01000006">
    <property type="protein sequence ID" value="KXB35119.1"/>
    <property type="molecule type" value="Genomic_DNA"/>
</dbReference>
<evidence type="ECO:0000256" key="13">
    <source>
        <dbReference type="ARBA" id="ARBA00023152"/>
    </source>
</evidence>
<dbReference type="GO" id="GO:0005524">
    <property type="term" value="F:ATP binding"/>
    <property type="evidence" value="ECO:0007669"/>
    <property type="project" value="UniProtKB-KW"/>
</dbReference>
<comment type="subunit">
    <text evidence="5">Homotetramer.</text>
</comment>
<reference evidence="20" key="1">
    <citation type="submission" date="2016-01" db="EMBL/GenBank/DDBJ databases">
        <authorList>
            <person name="Mitreva M."/>
            <person name="Pepin K.H."/>
            <person name="Mihindukulasuriya K.A."/>
            <person name="Fulton R."/>
            <person name="Fronick C."/>
            <person name="O'Laughlin M."/>
            <person name="Miner T."/>
            <person name="Herter B."/>
            <person name="Rosa B.A."/>
            <person name="Cordes M."/>
            <person name="Tomlinson C."/>
            <person name="Wollam A."/>
            <person name="Palsikar V.B."/>
            <person name="Mardis E.R."/>
            <person name="Wilson R.K."/>
        </authorList>
    </citation>
    <scope>NUCLEOTIDE SEQUENCE [LARGE SCALE GENOMIC DNA]</scope>
    <source>
        <strain evidence="20">DNF00019</strain>
    </source>
</reference>
<dbReference type="Gene3D" id="2.40.33.10">
    <property type="entry name" value="PK beta-barrel domain-like"/>
    <property type="match status" value="1"/>
</dbReference>
<evidence type="ECO:0000256" key="2">
    <source>
        <dbReference type="ARBA" id="ARBA00001958"/>
    </source>
</evidence>
<comment type="cofactor">
    <cofactor evidence="2">
        <name>K(+)</name>
        <dbReference type="ChEBI" id="CHEBI:29103"/>
    </cofactor>
</comment>
<dbReference type="GO" id="GO:0004743">
    <property type="term" value="F:pyruvate kinase activity"/>
    <property type="evidence" value="ECO:0007669"/>
    <property type="project" value="UniProtKB-UniRule"/>
</dbReference>
<keyword evidence="7 16" id="KW-0808">Transferase</keyword>
<organism evidence="19 20">
    <name type="scientific">Atopobium deltae</name>
    <dbReference type="NCBI Taxonomy" id="1393034"/>
    <lineage>
        <taxon>Bacteria</taxon>
        <taxon>Bacillati</taxon>
        <taxon>Actinomycetota</taxon>
        <taxon>Coriobacteriia</taxon>
        <taxon>Coriobacteriales</taxon>
        <taxon>Atopobiaceae</taxon>
        <taxon>Atopobium</taxon>
    </lineage>
</organism>
<proteinExistence type="inferred from homology"/>
<dbReference type="NCBIfam" id="NF004491">
    <property type="entry name" value="PRK05826.1"/>
    <property type="match status" value="1"/>
</dbReference>
<evidence type="ECO:0000259" key="18">
    <source>
        <dbReference type="Pfam" id="PF02887"/>
    </source>
</evidence>
<dbReference type="GO" id="GO:0030955">
    <property type="term" value="F:potassium ion binding"/>
    <property type="evidence" value="ECO:0007669"/>
    <property type="project" value="UniProtKB-UniRule"/>
</dbReference>
<gene>
    <name evidence="19" type="ORF">HMPREF3192_00484</name>
</gene>
<dbReference type="SUPFAM" id="SSF52935">
    <property type="entry name" value="PK C-terminal domain-like"/>
    <property type="match status" value="1"/>
</dbReference>
<comment type="cofactor">
    <cofactor evidence="1">
        <name>Mg(2+)</name>
        <dbReference type="ChEBI" id="CHEBI:18420"/>
    </cofactor>
</comment>
<accession>A0A133XW10</accession>
<comment type="catalytic activity">
    <reaction evidence="16">
        <text>pyruvate + ATP = phosphoenolpyruvate + ADP + H(+)</text>
        <dbReference type="Rhea" id="RHEA:18157"/>
        <dbReference type="ChEBI" id="CHEBI:15361"/>
        <dbReference type="ChEBI" id="CHEBI:15378"/>
        <dbReference type="ChEBI" id="CHEBI:30616"/>
        <dbReference type="ChEBI" id="CHEBI:58702"/>
        <dbReference type="ChEBI" id="CHEBI:456216"/>
        <dbReference type="EC" id="2.7.1.40"/>
    </reaction>
</comment>
<dbReference type="Proteomes" id="UP000070675">
    <property type="component" value="Unassembled WGS sequence"/>
</dbReference>
<sequence>MPHIVNAAQFANFAKKGSAVSNKKTKIVCTMGPSTEDENVLRELIRNGMNVARFNFSHGSHEYHRAGIERVRRIAAELGVPVAIMLDTKGPEVRTGELKDHKKVTLTTGDDVVITTDDNVIGDAHRFSLDYKNLPNEAVPGSIILIDDGLIGLEVTKVEGTNMYCHVNNGGELGEKKGVNLPNINIGLPAVTEQDRKDIIFGCELGIDAIAASFIRDAAGVHEIRKICAEHGAERVSVYPKIESAQGVANFDEILEASSGIMVARGDLGVEVPAAKVPHIQKTIIKKCNAAYKPVITATQMLDSMIRNPRPTRAEVNDVANAIYDGTDCVMLSGETAAGKYPVEAVKTMAAIAEETEGYLNERGTYFDRGGVKNVNGAIGFAAVTTANRVGAKCILAPTSSGRTARLISNFRPKLPLYAFTYSEKTYRKCCFYWGVTCFLAPENDSFHDTIRGALDAAQQRDLVEKDDLVVVTAGDPKTSPVQGDYSTSTNMIMVCQVNDK</sequence>
<evidence type="ECO:0000256" key="14">
    <source>
        <dbReference type="ARBA" id="ARBA00023317"/>
    </source>
</evidence>
<feature type="domain" description="Pyruvate kinase barrel" evidence="17">
    <location>
        <begin position="23"/>
        <end position="346"/>
    </location>
</feature>
<dbReference type="EC" id="2.7.1.40" evidence="6 15"/>
<keyword evidence="11" id="KW-0067">ATP-binding</keyword>
<evidence type="ECO:0000256" key="1">
    <source>
        <dbReference type="ARBA" id="ARBA00001946"/>
    </source>
</evidence>
<dbReference type="FunFam" id="3.20.20.60:FF:000001">
    <property type="entry name" value="Pyruvate kinase"/>
    <property type="match status" value="1"/>
</dbReference>
<dbReference type="NCBIfam" id="TIGR01064">
    <property type="entry name" value="pyruv_kin"/>
    <property type="match status" value="1"/>
</dbReference>
<keyword evidence="9" id="KW-0547">Nucleotide-binding</keyword>
<evidence type="ECO:0000256" key="8">
    <source>
        <dbReference type="ARBA" id="ARBA00022723"/>
    </source>
</evidence>
<comment type="pathway">
    <text evidence="3 16">Carbohydrate degradation; glycolysis; pyruvate from D-glyceraldehyde 3-phosphate: step 5/5.</text>
</comment>
<dbReference type="FunFam" id="2.40.33.10:FF:000001">
    <property type="entry name" value="Pyruvate kinase"/>
    <property type="match status" value="1"/>
</dbReference>
<dbReference type="PRINTS" id="PR01050">
    <property type="entry name" value="PYRUVTKNASE"/>
</dbReference>
<dbReference type="InterPro" id="IPR001697">
    <property type="entry name" value="Pyr_Knase"/>
</dbReference>
<evidence type="ECO:0000256" key="3">
    <source>
        <dbReference type="ARBA" id="ARBA00004997"/>
    </source>
</evidence>
<dbReference type="SUPFAM" id="SSF51621">
    <property type="entry name" value="Phosphoenolpyruvate/pyruvate domain"/>
    <property type="match status" value="1"/>
</dbReference>
<evidence type="ECO:0000256" key="12">
    <source>
        <dbReference type="ARBA" id="ARBA00022842"/>
    </source>
</evidence>
<dbReference type="STRING" id="1393034.HMPREF3192_00484"/>
<dbReference type="InterPro" id="IPR011037">
    <property type="entry name" value="Pyrv_Knase-like_insert_dom_sf"/>
</dbReference>
<keyword evidence="20" id="KW-1185">Reference proteome</keyword>
<dbReference type="SUPFAM" id="SSF50800">
    <property type="entry name" value="PK beta-barrel domain-like"/>
    <property type="match status" value="1"/>
</dbReference>
<dbReference type="Pfam" id="PF02887">
    <property type="entry name" value="PK_C"/>
    <property type="match status" value="1"/>
</dbReference>
<keyword evidence="10 16" id="KW-0418">Kinase</keyword>
<dbReference type="NCBIfam" id="NF004978">
    <property type="entry name" value="PRK06354.1"/>
    <property type="match status" value="1"/>
</dbReference>
<keyword evidence="14 19" id="KW-0670">Pyruvate</keyword>
<dbReference type="Gene3D" id="3.20.20.60">
    <property type="entry name" value="Phosphoenolpyruvate-binding domains"/>
    <property type="match status" value="1"/>
</dbReference>
<dbReference type="InterPro" id="IPR015795">
    <property type="entry name" value="Pyrv_Knase_C"/>
</dbReference>
<dbReference type="InterPro" id="IPR040442">
    <property type="entry name" value="Pyrv_kinase-like_dom_sf"/>
</dbReference>
<dbReference type="GO" id="GO:0016301">
    <property type="term" value="F:kinase activity"/>
    <property type="evidence" value="ECO:0007669"/>
    <property type="project" value="UniProtKB-KW"/>
</dbReference>
<dbReference type="Pfam" id="PF00224">
    <property type="entry name" value="PK"/>
    <property type="match status" value="1"/>
</dbReference>
<dbReference type="OrthoDB" id="9812123at2"/>
<dbReference type="InterPro" id="IPR015806">
    <property type="entry name" value="Pyrv_Knase_insert_dom_sf"/>
</dbReference>
<comment type="similarity">
    <text evidence="4 16">Belongs to the pyruvate kinase family.</text>
</comment>
<dbReference type="AlphaFoldDB" id="A0A133XW10"/>
<name>A0A133XW10_9ACTN</name>
<keyword evidence="13 16" id="KW-0324">Glycolysis</keyword>
<evidence type="ECO:0000313" key="20">
    <source>
        <dbReference type="Proteomes" id="UP000070675"/>
    </source>
</evidence>
<keyword evidence="12 16" id="KW-0460">Magnesium</keyword>
<evidence type="ECO:0000256" key="15">
    <source>
        <dbReference type="NCBIfam" id="TIGR01064"/>
    </source>
</evidence>
<feature type="domain" description="Pyruvate kinase C-terminal" evidence="18">
    <location>
        <begin position="378"/>
        <end position="495"/>
    </location>
</feature>
<evidence type="ECO:0000256" key="4">
    <source>
        <dbReference type="ARBA" id="ARBA00008663"/>
    </source>
</evidence>
<protein>
    <recommendedName>
        <fullName evidence="6 15">Pyruvate kinase</fullName>
        <ecNumber evidence="6 15">2.7.1.40</ecNumber>
    </recommendedName>
</protein>
<dbReference type="UniPathway" id="UPA00109">
    <property type="reaction ID" value="UER00188"/>
</dbReference>
<evidence type="ECO:0000256" key="5">
    <source>
        <dbReference type="ARBA" id="ARBA00011881"/>
    </source>
</evidence>
<dbReference type="InterPro" id="IPR015793">
    <property type="entry name" value="Pyrv_Knase_brl"/>
</dbReference>
<dbReference type="InterPro" id="IPR036918">
    <property type="entry name" value="Pyrv_Knase_C_sf"/>
</dbReference>
<comment type="caution">
    <text evidence="19">The sequence shown here is derived from an EMBL/GenBank/DDBJ whole genome shotgun (WGS) entry which is preliminary data.</text>
</comment>
<evidence type="ECO:0000256" key="10">
    <source>
        <dbReference type="ARBA" id="ARBA00022777"/>
    </source>
</evidence>
<dbReference type="InterPro" id="IPR015813">
    <property type="entry name" value="Pyrv/PenolPyrv_kinase-like_dom"/>
</dbReference>